<dbReference type="Gene3D" id="2.30.30.70">
    <property type="entry name" value="Ribosomal protein L21"/>
    <property type="match status" value="1"/>
</dbReference>
<reference evidence="4" key="1">
    <citation type="journal article" date="2020" name="J. Eukaryot. Microbiol.">
        <title>De novo Sequencing, Assembly and Annotation of the Transcriptome for the Free-Living Testate Amoeba Arcella intermedia.</title>
        <authorList>
            <person name="Ribeiro G.M."/>
            <person name="Porfirio-Sousa A.L."/>
            <person name="Maurer-Alcala X.X."/>
            <person name="Katz L.A."/>
            <person name="Lahr D.J.G."/>
        </authorList>
    </citation>
    <scope>NUCLEOTIDE SEQUENCE</scope>
</reference>
<evidence type="ECO:0000256" key="1">
    <source>
        <dbReference type="ARBA" id="ARBA00008427"/>
    </source>
</evidence>
<dbReference type="EMBL" id="GIBP01009270">
    <property type="protein sequence ID" value="NDV38239.1"/>
    <property type="molecule type" value="Transcribed_RNA"/>
</dbReference>
<sequence length="165" mass="19267">MPNSFGYRARTRSKFARPFRRHGPEHLSTYLRTYKLGQYVDIVANGAIHKGMPHKQYHGKTGPIWNITPRAVGVEVLKRVNTRMVKKRIHVRIEHIRPSGCQDDFIRRRTENDRIKRENAKLPKDKRVRVPSLKRSPSLPDKEHFVSIPKTGVETITPQRYVVVL</sequence>
<dbReference type="InterPro" id="IPR001147">
    <property type="entry name" value="Ribosomal_eL21"/>
</dbReference>
<evidence type="ECO:0008006" key="5">
    <source>
        <dbReference type="Google" id="ProtNLM"/>
    </source>
</evidence>
<keyword evidence="3" id="KW-0687">Ribonucleoprotein</keyword>
<evidence type="ECO:0000256" key="2">
    <source>
        <dbReference type="ARBA" id="ARBA00022980"/>
    </source>
</evidence>
<dbReference type="PROSITE" id="PS01171">
    <property type="entry name" value="RIBOSOMAL_L21E"/>
    <property type="match status" value="1"/>
</dbReference>
<dbReference type="FunFam" id="2.30.30.70:FF:000001">
    <property type="entry name" value="60S ribosomal protein L21"/>
    <property type="match status" value="1"/>
</dbReference>
<dbReference type="Gene3D" id="6.10.250.3260">
    <property type="match status" value="1"/>
</dbReference>
<dbReference type="InterPro" id="IPR008991">
    <property type="entry name" value="Translation_prot_SH3-like_sf"/>
</dbReference>
<organism evidence="4">
    <name type="scientific">Arcella intermedia</name>
    <dbReference type="NCBI Taxonomy" id="1963864"/>
    <lineage>
        <taxon>Eukaryota</taxon>
        <taxon>Amoebozoa</taxon>
        <taxon>Tubulinea</taxon>
        <taxon>Elardia</taxon>
        <taxon>Arcellinida</taxon>
        <taxon>Sphaerothecina</taxon>
        <taxon>Arcellidae</taxon>
        <taxon>Arcella</taxon>
    </lineage>
</organism>
<dbReference type="InterPro" id="IPR036948">
    <property type="entry name" value="Ribosomal_eL21_sf"/>
</dbReference>
<dbReference type="AlphaFoldDB" id="A0A6B2LM55"/>
<proteinExistence type="inferred from homology"/>
<dbReference type="SUPFAM" id="SSF50104">
    <property type="entry name" value="Translation proteins SH3-like domain"/>
    <property type="match status" value="1"/>
</dbReference>
<dbReference type="Pfam" id="PF01157">
    <property type="entry name" value="Ribosomal_L21e"/>
    <property type="match status" value="1"/>
</dbReference>
<evidence type="ECO:0000313" key="4">
    <source>
        <dbReference type="EMBL" id="NDV38239.1"/>
    </source>
</evidence>
<accession>A0A6B2LM55</accession>
<dbReference type="GO" id="GO:0005840">
    <property type="term" value="C:ribosome"/>
    <property type="evidence" value="ECO:0007669"/>
    <property type="project" value="UniProtKB-KW"/>
</dbReference>
<dbReference type="PANTHER" id="PTHR20981">
    <property type="entry name" value="60S RIBOSOMAL PROTEIN L21"/>
    <property type="match status" value="1"/>
</dbReference>
<dbReference type="GO" id="GO:0006412">
    <property type="term" value="P:translation"/>
    <property type="evidence" value="ECO:0007669"/>
    <property type="project" value="InterPro"/>
</dbReference>
<dbReference type="GO" id="GO:0003735">
    <property type="term" value="F:structural constituent of ribosome"/>
    <property type="evidence" value="ECO:0007669"/>
    <property type="project" value="InterPro"/>
</dbReference>
<evidence type="ECO:0000256" key="3">
    <source>
        <dbReference type="ARBA" id="ARBA00023274"/>
    </source>
</evidence>
<dbReference type="GO" id="GO:1990904">
    <property type="term" value="C:ribonucleoprotein complex"/>
    <property type="evidence" value="ECO:0007669"/>
    <property type="project" value="UniProtKB-KW"/>
</dbReference>
<protein>
    <recommendedName>
        <fullName evidence="5">60S ribosomal protein L21</fullName>
    </recommendedName>
</protein>
<comment type="similarity">
    <text evidence="1">Belongs to the eukaryotic ribosomal protein eL21 family.</text>
</comment>
<name>A0A6B2LM55_9EUKA</name>
<keyword evidence="2" id="KW-0689">Ribosomal protein</keyword>
<dbReference type="InterPro" id="IPR018259">
    <property type="entry name" value="Ribosomal_eL21_CS"/>
</dbReference>